<evidence type="ECO:0000313" key="3">
    <source>
        <dbReference type="Proteomes" id="UP000001640"/>
    </source>
</evidence>
<feature type="region of interest" description="Disordered" evidence="1">
    <location>
        <begin position="99"/>
        <end position="126"/>
    </location>
</feature>
<gene>
    <name evidence="2" type="primary">NCAS0F00450</name>
    <name evidence="2" type="ordered locus">NCAS_0F00450</name>
</gene>
<protein>
    <recommendedName>
        <fullName evidence="4">ATP synthase subunit H, mitochondrial</fullName>
    </recommendedName>
</protein>
<dbReference type="InterPro" id="IPR019711">
    <property type="entry name" value="ATP_synth_F0_suH"/>
</dbReference>
<dbReference type="Proteomes" id="UP000001640">
    <property type="component" value="Chromosome 6"/>
</dbReference>
<keyword evidence="3" id="KW-1185">Reference proteome</keyword>
<dbReference type="RefSeq" id="XP_003676885.1">
    <property type="nucleotide sequence ID" value="XM_003676837.1"/>
</dbReference>
<dbReference type="InParanoid" id="G0VGA9"/>
<dbReference type="FunCoup" id="G0VGA9">
    <property type="interactions" value="181"/>
</dbReference>
<sequence length="126" mass="13913">MLARSVLKSSVRVLPLVSKATFATTSVRCNVMQDLYLKELKNLQNDKTMMDALAGEGSLDNVKQWHNPTAPKVPSSLTEVNAQDMDSYKKQKIETLQTTSADANASEANAEEDWLVLDDLEESSAH</sequence>
<evidence type="ECO:0000313" key="2">
    <source>
        <dbReference type="EMBL" id="CCC70529.1"/>
    </source>
</evidence>
<dbReference type="PANTHER" id="PTHR28207">
    <property type="entry name" value="ATP SYNTHASE SUBUNIT H, MITOCHONDRIAL"/>
    <property type="match status" value="1"/>
</dbReference>
<reference key="2">
    <citation type="submission" date="2011-08" db="EMBL/GenBank/DDBJ databases">
        <title>Genome sequence of Naumovozyma castellii.</title>
        <authorList>
            <person name="Gordon J.L."/>
            <person name="Armisen D."/>
            <person name="Proux-Wera E."/>
            <person name="OhEigeartaigh S.S."/>
            <person name="Byrne K.P."/>
            <person name="Wolfe K.H."/>
        </authorList>
    </citation>
    <scope>NUCLEOTIDE SEQUENCE</scope>
    <source>
        <strain>Type strain:CBS 4309</strain>
    </source>
</reference>
<dbReference type="GeneID" id="96904178"/>
<dbReference type="KEGG" id="ncs:NCAS_0F00450"/>
<dbReference type="PANTHER" id="PTHR28207:SF1">
    <property type="entry name" value="ATP SYNTHASE SUBUNIT H, MITOCHONDRIAL"/>
    <property type="match status" value="1"/>
</dbReference>
<accession>G0VGA9</accession>
<dbReference type="AlphaFoldDB" id="G0VGA9"/>
<dbReference type="HOGENOM" id="CLU_122989_1_0_1"/>
<dbReference type="OrthoDB" id="274752at2759"/>
<reference evidence="2 3" key="1">
    <citation type="journal article" date="2011" name="Proc. Natl. Acad. Sci. U.S.A.">
        <title>Evolutionary erosion of yeast sex chromosomes by mating-type switching accidents.</title>
        <authorList>
            <person name="Gordon J.L."/>
            <person name="Armisen D."/>
            <person name="Proux-Wera E."/>
            <person name="Oheigeartaigh S.S."/>
            <person name="Byrne K.P."/>
            <person name="Wolfe K.H."/>
        </authorList>
    </citation>
    <scope>NUCLEOTIDE SEQUENCE [LARGE SCALE GENOMIC DNA]</scope>
    <source>
        <strain evidence="3">ATCC 76901 / BCRC 22586 / CBS 4309 / NBRC 1992 / NRRL Y-12630</strain>
    </source>
</reference>
<organism evidence="2 3">
    <name type="scientific">Naumovozyma castellii</name>
    <name type="common">Yeast</name>
    <name type="synonym">Saccharomyces castellii</name>
    <dbReference type="NCBI Taxonomy" id="27288"/>
    <lineage>
        <taxon>Eukaryota</taxon>
        <taxon>Fungi</taxon>
        <taxon>Dikarya</taxon>
        <taxon>Ascomycota</taxon>
        <taxon>Saccharomycotina</taxon>
        <taxon>Saccharomycetes</taxon>
        <taxon>Saccharomycetales</taxon>
        <taxon>Saccharomycetaceae</taxon>
        <taxon>Naumovozyma</taxon>
    </lineage>
</organism>
<dbReference type="GO" id="GO:0046933">
    <property type="term" value="F:proton-transporting ATP synthase activity, rotational mechanism"/>
    <property type="evidence" value="ECO:0007669"/>
    <property type="project" value="TreeGrafter"/>
</dbReference>
<evidence type="ECO:0000256" key="1">
    <source>
        <dbReference type="SAM" id="MobiDB-lite"/>
    </source>
</evidence>
<dbReference type="Pfam" id="PF10775">
    <property type="entry name" value="ATP_sub_h"/>
    <property type="match status" value="1"/>
</dbReference>
<dbReference type="eggNOG" id="ENOG502SDW5">
    <property type="taxonomic scope" value="Eukaryota"/>
</dbReference>
<dbReference type="STRING" id="1064592.G0VGA9"/>
<feature type="compositionally biased region" description="Acidic residues" evidence="1">
    <location>
        <begin position="109"/>
        <end position="126"/>
    </location>
</feature>
<evidence type="ECO:0008006" key="4">
    <source>
        <dbReference type="Google" id="ProtNLM"/>
    </source>
</evidence>
<name>G0VGA9_NAUCA</name>
<proteinExistence type="predicted"/>
<dbReference type="EMBL" id="HE576757">
    <property type="protein sequence ID" value="CCC70529.1"/>
    <property type="molecule type" value="Genomic_DNA"/>
</dbReference>
<dbReference type="OMA" id="EGATRPW"/>